<dbReference type="Pfam" id="PF01869">
    <property type="entry name" value="BcrAD_BadFG"/>
    <property type="match status" value="1"/>
</dbReference>
<dbReference type="InterPro" id="IPR002731">
    <property type="entry name" value="ATPase_BadF"/>
</dbReference>
<keyword evidence="2" id="KW-0808">Transferase</keyword>
<dbReference type="PANTHER" id="PTHR43190:SF3">
    <property type="entry name" value="N-ACETYL-D-GLUCOSAMINE KINASE"/>
    <property type="match status" value="1"/>
</dbReference>
<dbReference type="RefSeq" id="WP_124694822.1">
    <property type="nucleotide sequence ID" value="NZ_JBHUFE010000008.1"/>
</dbReference>
<dbReference type="InterPro" id="IPR043129">
    <property type="entry name" value="ATPase_NBD"/>
</dbReference>
<sequence length="323" mass="33883">MKVYLGLDGGGTKTDAAAVDSQGSVLARFAGGPSNPHGATFDKAVMELDKTIRGLLSSLPHMDIQLEGICLGMSGIDTSEERFLISSAVSRTLAEESGDIPVAVASEGQISLMSALGHEFGVQIISGTGSICYAFAPDGSHWRTGGWGHYLGDEGSGYSIGLSALKAVMRSYDGVQPPTGITGIILEEYGFARITDLKSYIYQPERVKADIAAFAKACLKAASGGDACAIQIVTEEAEALADTAAALLKRLPAKLGSRVVLTGSIFGHSPLFGRTLRDKLLDRFPSLDFVDGTSAPPPSVGAALLARKWFGGPDTENNNDRRK</sequence>
<feature type="domain" description="ATPase BadF/BadG/BcrA/BcrD type" evidence="1">
    <location>
        <begin position="5"/>
        <end position="306"/>
    </location>
</feature>
<dbReference type="AlphaFoldDB" id="A0A3N9PCN0"/>
<gene>
    <name evidence="2" type="ORF">EH198_07010</name>
</gene>
<dbReference type="OrthoDB" id="9772633at2"/>
<dbReference type="GO" id="GO:0016301">
    <property type="term" value="F:kinase activity"/>
    <property type="evidence" value="ECO:0007669"/>
    <property type="project" value="UniProtKB-KW"/>
</dbReference>
<evidence type="ECO:0000313" key="3">
    <source>
        <dbReference type="Proteomes" id="UP000282529"/>
    </source>
</evidence>
<dbReference type="SUPFAM" id="SSF53067">
    <property type="entry name" value="Actin-like ATPase domain"/>
    <property type="match status" value="2"/>
</dbReference>
<name>A0A3N9PCN0_9BACL</name>
<dbReference type="InterPro" id="IPR052519">
    <property type="entry name" value="Euk-type_GlcNAc_Kinase"/>
</dbReference>
<dbReference type="Proteomes" id="UP000282529">
    <property type="component" value="Unassembled WGS sequence"/>
</dbReference>
<dbReference type="Gene3D" id="3.30.420.40">
    <property type="match status" value="2"/>
</dbReference>
<keyword evidence="2" id="KW-0418">Kinase</keyword>
<evidence type="ECO:0000259" key="1">
    <source>
        <dbReference type="Pfam" id="PF01869"/>
    </source>
</evidence>
<dbReference type="CDD" id="cd24007">
    <property type="entry name" value="ASKHA_NBD_eukNAGK-like"/>
    <property type="match status" value="1"/>
</dbReference>
<comment type="caution">
    <text evidence="2">The sequence shown here is derived from an EMBL/GenBank/DDBJ whole genome shotgun (WGS) entry which is preliminary data.</text>
</comment>
<accession>A0A3N9PCN0</accession>
<dbReference type="EMBL" id="RQPI01000002">
    <property type="protein sequence ID" value="RQW12784.1"/>
    <property type="molecule type" value="Genomic_DNA"/>
</dbReference>
<proteinExistence type="predicted"/>
<keyword evidence="3" id="KW-1185">Reference proteome</keyword>
<organism evidence="2 3">
    <name type="scientific">Paenibacillus rhizophilus</name>
    <dbReference type="NCBI Taxonomy" id="1850366"/>
    <lineage>
        <taxon>Bacteria</taxon>
        <taxon>Bacillati</taxon>
        <taxon>Bacillota</taxon>
        <taxon>Bacilli</taxon>
        <taxon>Bacillales</taxon>
        <taxon>Paenibacillaceae</taxon>
        <taxon>Paenibacillus</taxon>
    </lineage>
</organism>
<reference evidence="2 3" key="1">
    <citation type="submission" date="2018-11" db="EMBL/GenBank/DDBJ databases">
        <title>Genome sequence of strain 7197.</title>
        <authorList>
            <person name="Gao J."/>
            <person name="Sun J."/>
        </authorList>
    </citation>
    <scope>NUCLEOTIDE SEQUENCE [LARGE SCALE GENOMIC DNA]</scope>
    <source>
        <strain evidence="2 3">7197</strain>
    </source>
</reference>
<evidence type="ECO:0000313" key="2">
    <source>
        <dbReference type="EMBL" id="RQW12784.1"/>
    </source>
</evidence>
<dbReference type="PANTHER" id="PTHR43190">
    <property type="entry name" value="N-ACETYL-D-GLUCOSAMINE KINASE"/>
    <property type="match status" value="1"/>
</dbReference>
<protein>
    <submittedName>
        <fullName evidence="2">N-acetylglucosamine kinase</fullName>
    </submittedName>
</protein>